<name>A0AAV7HS95_COTGL</name>
<evidence type="ECO:0000313" key="2">
    <source>
        <dbReference type="EMBL" id="KAH0534276.1"/>
    </source>
</evidence>
<dbReference type="Proteomes" id="UP000826195">
    <property type="component" value="Unassembled WGS sequence"/>
</dbReference>
<protein>
    <submittedName>
        <fullName evidence="2">Uncharacterized protein</fullName>
    </submittedName>
</protein>
<evidence type="ECO:0000256" key="1">
    <source>
        <dbReference type="SAM" id="SignalP"/>
    </source>
</evidence>
<dbReference type="AlphaFoldDB" id="A0AAV7HS95"/>
<keyword evidence="1" id="KW-0732">Signal</keyword>
<feature type="signal peptide" evidence="1">
    <location>
        <begin position="1"/>
        <end position="25"/>
    </location>
</feature>
<proteinExistence type="predicted"/>
<keyword evidence="3" id="KW-1185">Reference proteome</keyword>
<dbReference type="EMBL" id="JAHXZJ010002982">
    <property type="protein sequence ID" value="KAH0534276.1"/>
    <property type="molecule type" value="Genomic_DNA"/>
</dbReference>
<evidence type="ECO:0000313" key="3">
    <source>
        <dbReference type="Proteomes" id="UP000826195"/>
    </source>
</evidence>
<comment type="caution">
    <text evidence="2">The sequence shown here is derived from an EMBL/GenBank/DDBJ whole genome shotgun (WGS) entry which is preliminary data.</text>
</comment>
<reference evidence="2 3" key="1">
    <citation type="journal article" date="2021" name="J. Hered.">
        <title>A chromosome-level genome assembly of the parasitoid wasp, Cotesia glomerata (Hymenoptera: Braconidae).</title>
        <authorList>
            <person name="Pinto B.J."/>
            <person name="Weis J.J."/>
            <person name="Gamble T."/>
            <person name="Ode P.J."/>
            <person name="Paul R."/>
            <person name="Zaspel J.M."/>
        </authorList>
    </citation>
    <scope>NUCLEOTIDE SEQUENCE [LARGE SCALE GENOMIC DNA]</scope>
    <source>
        <strain evidence="2">CgM1</strain>
    </source>
</reference>
<feature type="chain" id="PRO_5043944614" evidence="1">
    <location>
        <begin position="26"/>
        <end position="688"/>
    </location>
</feature>
<accession>A0AAV7HS95</accession>
<organism evidence="2 3">
    <name type="scientific">Cotesia glomerata</name>
    <name type="common">Lepidopteran parasitic wasp</name>
    <name type="synonym">Apanteles glomeratus</name>
    <dbReference type="NCBI Taxonomy" id="32391"/>
    <lineage>
        <taxon>Eukaryota</taxon>
        <taxon>Metazoa</taxon>
        <taxon>Ecdysozoa</taxon>
        <taxon>Arthropoda</taxon>
        <taxon>Hexapoda</taxon>
        <taxon>Insecta</taxon>
        <taxon>Pterygota</taxon>
        <taxon>Neoptera</taxon>
        <taxon>Endopterygota</taxon>
        <taxon>Hymenoptera</taxon>
        <taxon>Apocrita</taxon>
        <taxon>Ichneumonoidea</taxon>
        <taxon>Braconidae</taxon>
        <taxon>Microgastrinae</taxon>
        <taxon>Cotesia</taxon>
    </lineage>
</organism>
<gene>
    <name evidence="2" type="ORF">KQX54_002448</name>
</gene>
<sequence>MNARKISKFNISVIWVLFFIAFAESLMEDYYYRDIIDDGIKLEFFVEEMTPDRQIKIYYHDKLIITQQNTFTASESYVGEKKYLQKIVPDTETLILIPAEINPEEKVIVYHSDGKIHVYQGEEINSTKLVTEFNNSLDSEETISILPTEFNQKKLVLIFFENNKLVLTQKETPEEINPNLSSVEKLQTVTSDKNKLLLHPARLSPEKKINILHKNGKIIVWTGKSDQIPEDSVETLEIVELITEKLIKKPLEMNSDGKVLVNRKERQINVHEIEEINSPDLKLSDSINKPEINQEIAPDLEFDAFFDSGEIAEIFPQEFNLKKLVWIFFCDNQLNVTQLGAPEETRNNIRYKHKNTTVVSSDVNKLLLYPARITPEDRIRILHENRTIYVWQGSDRIPKRHINRPDIFKVIKPTPKPEKPESVLDKLGNSSFDREILMALPELNLKQTFWININGNNNTKVETLNTPHQKISRANGFNNSRIVKSGSNSIVFYPITIDLDFKINVNDNSRVSEEPKINKSKINEPKINELNINKPKIDESKINELKINELNINEPKINESNINKPKINESNIEEPKINETKINEPKINESNIKEPKINETKINELKINESKINESNINEPNIEEPKINETKINELNINEPNIEEPKINESNIEEPEINESIINEQKINESNIESILIQILSQILKAIN</sequence>
<dbReference type="Gene3D" id="2.160.10.20">
    <property type="entry name" value="Insect antifreeze protein"/>
    <property type="match status" value="2"/>
</dbReference>